<evidence type="ECO:0000256" key="1">
    <source>
        <dbReference type="ARBA" id="ARBA00010088"/>
    </source>
</evidence>
<dbReference type="AlphaFoldDB" id="A0AAW0E1K5"/>
<dbReference type="InterPro" id="IPR010497">
    <property type="entry name" value="Epoxide_hydro_N"/>
</dbReference>
<evidence type="ECO:0000256" key="3">
    <source>
        <dbReference type="ARBA" id="ARBA00022801"/>
    </source>
</evidence>
<dbReference type="InterPro" id="IPR016292">
    <property type="entry name" value="Epoxide_hydrolase"/>
</dbReference>
<dbReference type="Gene3D" id="3.40.50.1820">
    <property type="entry name" value="alpha/beta hydrolase"/>
    <property type="match status" value="1"/>
</dbReference>
<dbReference type="InterPro" id="IPR029058">
    <property type="entry name" value="AB_hydrolase_fold"/>
</dbReference>
<keyword evidence="2" id="KW-0058">Aromatic hydrocarbons catabolism</keyword>
<feature type="active site" description="Proton donor" evidence="4">
    <location>
        <position position="304"/>
    </location>
</feature>
<keyword evidence="7" id="KW-1185">Reference proteome</keyword>
<dbReference type="GO" id="GO:0004301">
    <property type="term" value="F:epoxide hydrolase activity"/>
    <property type="evidence" value="ECO:0007669"/>
    <property type="project" value="TreeGrafter"/>
</dbReference>
<evidence type="ECO:0000313" key="7">
    <source>
        <dbReference type="Proteomes" id="UP001362999"/>
    </source>
</evidence>
<evidence type="ECO:0000256" key="4">
    <source>
        <dbReference type="PIRSR" id="PIRSR001112-1"/>
    </source>
</evidence>
<comment type="caution">
    <text evidence="6">The sequence shown here is derived from an EMBL/GenBank/DDBJ whole genome shotgun (WGS) entry which is preliminary data.</text>
</comment>
<proteinExistence type="inferred from homology"/>
<dbReference type="Pfam" id="PF06441">
    <property type="entry name" value="EHN"/>
    <property type="match status" value="1"/>
</dbReference>
<dbReference type="GO" id="GO:0097176">
    <property type="term" value="P:epoxide metabolic process"/>
    <property type="evidence" value="ECO:0007669"/>
    <property type="project" value="TreeGrafter"/>
</dbReference>
<dbReference type="InterPro" id="IPR000639">
    <property type="entry name" value="Epox_hydrolase-like"/>
</dbReference>
<feature type="active site" description="Nucleophile" evidence="4">
    <location>
        <position position="179"/>
    </location>
</feature>
<gene>
    <name evidence="6" type="ORF">R3P38DRAFT_2842254</name>
</gene>
<dbReference type="Proteomes" id="UP001362999">
    <property type="component" value="Unassembled WGS sequence"/>
</dbReference>
<dbReference type="PANTHER" id="PTHR21661">
    <property type="entry name" value="EPOXIDE HYDROLASE 1-RELATED"/>
    <property type="match status" value="1"/>
</dbReference>
<comment type="similarity">
    <text evidence="1">Belongs to the peptidase S33 family.</text>
</comment>
<evidence type="ECO:0000256" key="2">
    <source>
        <dbReference type="ARBA" id="ARBA00022797"/>
    </source>
</evidence>
<name>A0AAW0E1K5_9AGAR</name>
<protein>
    <submittedName>
        <fullName evidence="6">Alpha beta-hydrolase</fullName>
    </submittedName>
</protein>
<sequence length="393" mass="43266">MAETPYKISIPDALLERLHKKLELSTLPDELENSGWDYGVPLADIQRLVARWTNGYDWRHHEALLNTELPQFTRPISVDGHGTLAIHYVHQRSEVVGAIPLLFVHGWPGSFLEARKIVPLLTQKSVDHPSFHVVALGLPGFGFSEGASKSGFNIAQHAEIGNNLMLALGYNEYVAQGGDWGHVITRKIAQVYGGKHCKAWHTNTVMGDPPEGFALDTLTDKEKEGLARAEVFFKTGGAYVQQQATQPQTLGYALADSPVGLLAWIYDRLATWADNYPWDDDEVLTWISIYWFSRAGPIGSLRIYFEAISRGDGLAGSGAPPEIPLGLSHFPNDLVVVPKSWSRKLGNVVFDGDHDGGGHFAAYEKPVELVDDIRRMFGRNGPAFGVVPGLSGY</sequence>
<feature type="active site" description="Proton acceptor" evidence="4">
    <location>
        <position position="359"/>
    </location>
</feature>
<dbReference type="PANTHER" id="PTHR21661:SF35">
    <property type="entry name" value="EPOXIDE HYDROLASE"/>
    <property type="match status" value="1"/>
</dbReference>
<dbReference type="EMBL" id="JAWWNJ010000004">
    <property type="protein sequence ID" value="KAK7057648.1"/>
    <property type="molecule type" value="Genomic_DNA"/>
</dbReference>
<feature type="domain" description="Epoxide hydrolase N-terminal" evidence="5">
    <location>
        <begin position="4"/>
        <end position="113"/>
    </location>
</feature>
<organism evidence="6 7">
    <name type="scientific">Favolaschia claudopus</name>
    <dbReference type="NCBI Taxonomy" id="2862362"/>
    <lineage>
        <taxon>Eukaryota</taxon>
        <taxon>Fungi</taxon>
        <taxon>Dikarya</taxon>
        <taxon>Basidiomycota</taxon>
        <taxon>Agaricomycotina</taxon>
        <taxon>Agaricomycetes</taxon>
        <taxon>Agaricomycetidae</taxon>
        <taxon>Agaricales</taxon>
        <taxon>Marasmiineae</taxon>
        <taxon>Mycenaceae</taxon>
        <taxon>Favolaschia</taxon>
    </lineage>
</organism>
<keyword evidence="3" id="KW-0378">Hydrolase</keyword>
<accession>A0AAW0E1K5</accession>
<dbReference type="SUPFAM" id="SSF53474">
    <property type="entry name" value="alpha/beta-Hydrolases"/>
    <property type="match status" value="1"/>
</dbReference>
<dbReference type="PIRSF" id="PIRSF001112">
    <property type="entry name" value="Epoxide_hydrolase"/>
    <property type="match status" value="1"/>
</dbReference>
<dbReference type="PRINTS" id="PR00412">
    <property type="entry name" value="EPOXHYDRLASE"/>
</dbReference>
<evidence type="ECO:0000313" key="6">
    <source>
        <dbReference type="EMBL" id="KAK7057648.1"/>
    </source>
</evidence>
<evidence type="ECO:0000259" key="5">
    <source>
        <dbReference type="Pfam" id="PF06441"/>
    </source>
</evidence>
<reference evidence="6 7" key="1">
    <citation type="journal article" date="2024" name="J Genomics">
        <title>Draft genome sequencing and assembly of Favolaschia claudopus CIRM-BRFM 2984 isolated from oak limbs.</title>
        <authorList>
            <person name="Navarro D."/>
            <person name="Drula E."/>
            <person name="Chaduli D."/>
            <person name="Cazenave R."/>
            <person name="Ahrendt S."/>
            <person name="Wang J."/>
            <person name="Lipzen A."/>
            <person name="Daum C."/>
            <person name="Barry K."/>
            <person name="Grigoriev I.V."/>
            <person name="Favel A."/>
            <person name="Rosso M.N."/>
            <person name="Martin F."/>
        </authorList>
    </citation>
    <scope>NUCLEOTIDE SEQUENCE [LARGE SCALE GENOMIC DNA]</scope>
    <source>
        <strain evidence="6 7">CIRM-BRFM 2984</strain>
    </source>
</reference>